<dbReference type="EMBL" id="FNEE01000026">
    <property type="protein sequence ID" value="SDL06748.1"/>
    <property type="molecule type" value="Genomic_DNA"/>
</dbReference>
<keyword evidence="2" id="KW-1185">Reference proteome</keyword>
<gene>
    <name evidence="1" type="ORF">SAMN05428953_12637</name>
</gene>
<sequence>MSAETIPGFSRVEIRTGDKRDIANAAYELRQLADELDRIAGLGHCDETATILAHHKIKATSKLLRGT</sequence>
<reference evidence="2" key="1">
    <citation type="submission" date="2016-10" db="EMBL/GenBank/DDBJ databases">
        <authorList>
            <person name="Varghese N."/>
            <person name="Submissions S."/>
        </authorList>
    </citation>
    <scope>NUCLEOTIDE SEQUENCE [LARGE SCALE GENOMIC DNA]</scope>
    <source>
        <strain evidence="2">CGMCC 1.11022</strain>
    </source>
</reference>
<accession>A0A1G9H1A7</accession>
<protein>
    <submittedName>
        <fullName evidence="1">Uncharacterized protein</fullName>
    </submittedName>
</protein>
<name>A0A1G9H1A7_9HYPH</name>
<evidence type="ECO:0000313" key="1">
    <source>
        <dbReference type="EMBL" id="SDL06748.1"/>
    </source>
</evidence>
<organism evidence="1 2">
    <name type="scientific">Mesorhizobium muleiense</name>
    <dbReference type="NCBI Taxonomy" id="1004279"/>
    <lineage>
        <taxon>Bacteria</taxon>
        <taxon>Pseudomonadati</taxon>
        <taxon>Pseudomonadota</taxon>
        <taxon>Alphaproteobacteria</taxon>
        <taxon>Hyphomicrobiales</taxon>
        <taxon>Phyllobacteriaceae</taxon>
        <taxon>Mesorhizobium</taxon>
    </lineage>
</organism>
<dbReference type="Proteomes" id="UP000198894">
    <property type="component" value="Unassembled WGS sequence"/>
</dbReference>
<proteinExistence type="predicted"/>
<evidence type="ECO:0000313" key="2">
    <source>
        <dbReference type="Proteomes" id="UP000198894"/>
    </source>
</evidence>
<dbReference type="AlphaFoldDB" id="A0A1G9H1A7"/>
<dbReference type="RefSeq" id="WP_091599686.1">
    <property type="nucleotide sequence ID" value="NZ_FNEE01000026.1"/>
</dbReference>